<reference evidence="1 2" key="1">
    <citation type="submission" date="2017-07" db="EMBL/GenBank/DDBJ databases">
        <title>Fictibacillus sp. nov. GDSW-R2A3 Genome sequencing and assembly.</title>
        <authorList>
            <person name="Mayilraj S."/>
        </authorList>
    </citation>
    <scope>NUCLEOTIDE SEQUENCE [LARGE SCALE GENOMIC DNA]</scope>
    <source>
        <strain evidence="1 2">GDSW-R2A3</strain>
    </source>
</reference>
<dbReference type="EMBL" id="NOII01000001">
    <property type="protein sequence ID" value="OYD59489.1"/>
    <property type="molecule type" value="Genomic_DNA"/>
</dbReference>
<keyword evidence="2" id="KW-1185">Reference proteome</keyword>
<comment type="caution">
    <text evidence="1">The sequence shown here is derived from an EMBL/GenBank/DDBJ whole genome shotgun (WGS) entry which is preliminary data.</text>
</comment>
<name>A0A235FE63_9BACL</name>
<evidence type="ECO:0000313" key="2">
    <source>
        <dbReference type="Proteomes" id="UP000215059"/>
    </source>
</evidence>
<dbReference type="RefSeq" id="WP_094251450.1">
    <property type="nucleotide sequence ID" value="NZ_JBHLXL010000001.1"/>
</dbReference>
<dbReference type="Proteomes" id="UP000215059">
    <property type="component" value="Unassembled WGS sequence"/>
</dbReference>
<accession>A0A235FE63</accession>
<dbReference type="AlphaFoldDB" id="A0A235FE63"/>
<gene>
    <name evidence="1" type="ORF">CGZ90_06255</name>
</gene>
<evidence type="ECO:0000313" key="1">
    <source>
        <dbReference type="EMBL" id="OYD59489.1"/>
    </source>
</evidence>
<sequence>MPKKDKEHHIPGLGKAGVDTSVCTAQVTTSGLLSANICPFCTLQYSSLRYREFIATSFDQFIYNPKKNEVTVTGNALLGDIPYQYIVTFKPKDHDITFTAIRGEERRKFSVRQSITITPCSV</sequence>
<organism evidence="1 2">
    <name type="scientific">Fictibacillus aquaticus</name>
    <dbReference type="NCBI Taxonomy" id="2021314"/>
    <lineage>
        <taxon>Bacteria</taxon>
        <taxon>Bacillati</taxon>
        <taxon>Bacillota</taxon>
        <taxon>Bacilli</taxon>
        <taxon>Bacillales</taxon>
        <taxon>Fictibacillaceae</taxon>
        <taxon>Fictibacillus</taxon>
    </lineage>
</organism>
<protein>
    <submittedName>
        <fullName evidence="1">Uncharacterized protein</fullName>
    </submittedName>
</protein>
<proteinExistence type="predicted"/>